<dbReference type="EMBL" id="CP028942">
    <property type="protein sequence ID" value="QKM64585.1"/>
    <property type="molecule type" value="Genomic_DNA"/>
</dbReference>
<evidence type="ECO:0000313" key="8">
    <source>
        <dbReference type="Proteomes" id="UP000503312"/>
    </source>
</evidence>
<dbReference type="SUPFAM" id="SSF52540">
    <property type="entry name" value="P-loop containing nucleoside triphosphate hydrolases"/>
    <property type="match status" value="1"/>
</dbReference>
<accession>A0A6M9Q0T4</accession>
<dbReference type="PROSITE" id="PS00211">
    <property type="entry name" value="ABC_TRANSPORTER_1"/>
    <property type="match status" value="1"/>
</dbReference>
<dbReference type="KEGG" id="ptrp:DCO17_04655"/>
<keyword evidence="3" id="KW-0997">Cell inner membrane</keyword>
<dbReference type="SMART" id="SM00382">
    <property type="entry name" value="AAA"/>
    <property type="match status" value="1"/>
</dbReference>
<feature type="domain" description="ABC transporter" evidence="6">
    <location>
        <begin position="23"/>
        <end position="261"/>
    </location>
</feature>
<evidence type="ECO:0000259" key="6">
    <source>
        <dbReference type="PROSITE" id="PS50893"/>
    </source>
</evidence>
<reference evidence="7 8" key="1">
    <citation type="submission" date="2018-04" db="EMBL/GenBank/DDBJ databases">
        <title>Polynucleobacter sp. UH21B genome.</title>
        <authorList>
            <person name="Hahn M.W."/>
        </authorList>
    </citation>
    <scope>NUCLEOTIDE SEQUENCE [LARGE SCALE GENOMIC DNA]</scope>
    <source>
        <strain evidence="7 8">MWH-UH21B</strain>
    </source>
</reference>
<keyword evidence="3" id="KW-0472">Membrane</keyword>
<dbReference type="PANTHER" id="PTHR43023:SF3">
    <property type="entry name" value="PROTEIN TRIGALACTOSYLDIACYLGLYCEROL 3, CHLOROPLASTIC"/>
    <property type="match status" value="1"/>
</dbReference>
<dbReference type="InterPro" id="IPR003439">
    <property type="entry name" value="ABC_transporter-like_ATP-bd"/>
</dbReference>
<dbReference type="RefSeq" id="WP_173955629.1">
    <property type="nucleotide sequence ID" value="NZ_CP028942.1"/>
</dbReference>
<evidence type="ECO:0000256" key="2">
    <source>
        <dbReference type="ARBA" id="ARBA00022475"/>
    </source>
</evidence>
<keyword evidence="1" id="KW-0813">Transport</keyword>
<name>A0A6M9Q0T4_9BURK</name>
<dbReference type="InterPro" id="IPR003593">
    <property type="entry name" value="AAA+_ATPase"/>
</dbReference>
<dbReference type="PROSITE" id="PS50893">
    <property type="entry name" value="ABC_TRANSPORTER_2"/>
    <property type="match status" value="1"/>
</dbReference>
<evidence type="ECO:0000313" key="7">
    <source>
        <dbReference type="EMBL" id="QKM64585.1"/>
    </source>
</evidence>
<dbReference type="InterPro" id="IPR017871">
    <property type="entry name" value="ABC_transporter-like_CS"/>
</dbReference>
<evidence type="ECO:0000256" key="3">
    <source>
        <dbReference type="ARBA" id="ARBA00022519"/>
    </source>
</evidence>
<keyword evidence="4" id="KW-0547">Nucleotide-binding</keyword>
<dbReference type="PANTHER" id="PTHR43023">
    <property type="entry name" value="PROTEIN TRIGALACTOSYLDIACYLGLYCEROL 3, CHLOROPLASTIC"/>
    <property type="match status" value="1"/>
</dbReference>
<dbReference type="Gene3D" id="3.40.50.300">
    <property type="entry name" value="P-loop containing nucleotide triphosphate hydrolases"/>
    <property type="match status" value="1"/>
</dbReference>
<organism evidence="7 8">
    <name type="scientific">Polynucleobacter tropicus</name>
    <dbReference type="NCBI Taxonomy" id="1743174"/>
    <lineage>
        <taxon>Bacteria</taxon>
        <taxon>Pseudomonadati</taxon>
        <taxon>Pseudomonadota</taxon>
        <taxon>Betaproteobacteria</taxon>
        <taxon>Burkholderiales</taxon>
        <taxon>Burkholderiaceae</taxon>
        <taxon>Polynucleobacter</taxon>
    </lineage>
</organism>
<keyword evidence="2" id="KW-1003">Cell membrane</keyword>
<dbReference type="Pfam" id="PF00005">
    <property type="entry name" value="ABC_tran"/>
    <property type="match status" value="1"/>
</dbReference>
<dbReference type="GO" id="GO:0016887">
    <property type="term" value="F:ATP hydrolysis activity"/>
    <property type="evidence" value="ECO:0007669"/>
    <property type="project" value="InterPro"/>
</dbReference>
<evidence type="ECO:0000256" key="4">
    <source>
        <dbReference type="ARBA" id="ARBA00022741"/>
    </source>
</evidence>
<dbReference type="AlphaFoldDB" id="A0A6M9Q0T4"/>
<dbReference type="Proteomes" id="UP000503312">
    <property type="component" value="Chromosome"/>
</dbReference>
<protein>
    <submittedName>
        <fullName evidence="7">Polyamine ABC transporter ATP-binding protein</fullName>
    </submittedName>
</protein>
<proteinExistence type="predicted"/>
<gene>
    <name evidence="7" type="ORF">DCO17_04655</name>
</gene>
<keyword evidence="5 7" id="KW-0067">ATP-binding</keyword>
<evidence type="ECO:0000256" key="5">
    <source>
        <dbReference type="ARBA" id="ARBA00022840"/>
    </source>
</evidence>
<sequence length="270" mass="29174">MTAPSNPNAVVSPSSNGGAQYAINVQNLTVGYGSNVLMQNLNFTVNNGEIFVILGGSGCGKSSLLKNLFGLYQPLSGDVLIEGQNITTAQGAERQHIMTSFGVMYQQGALFGSMNLLENVTLFMQEYTKLTQNQMDLLARCKLDLVGLLPYESYMPSEISGGMQKRAAIARAMALNPRILFLDEPSAGLDPITSADLDQTIMDLSKNLGITFVIVSHELASIYAIADKVIMLDKGAKGIIAEGDPKVLRDTSTDPRVHQFFNRIMSKDVA</sequence>
<dbReference type="InterPro" id="IPR027417">
    <property type="entry name" value="P-loop_NTPase"/>
</dbReference>
<evidence type="ECO:0000256" key="1">
    <source>
        <dbReference type="ARBA" id="ARBA00022448"/>
    </source>
</evidence>
<keyword evidence="8" id="KW-1185">Reference proteome</keyword>
<dbReference type="GO" id="GO:0005524">
    <property type="term" value="F:ATP binding"/>
    <property type="evidence" value="ECO:0007669"/>
    <property type="project" value="UniProtKB-KW"/>
</dbReference>